<name>A0ACB9ZNE2_CATRO</name>
<reference evidence="2" key="1">
    <citation type="journal article" date="2023" name="Nat. Plants">
        <title>Single-cell RNA sequencing provides a high-resolution roadmap for understanding the multicellular compartmentation of specialized metabolism.</title>
        <authorList>
            <person name="Sun S."/>
            <person name="Shen X."/>
            <person name="Li Y."/>
            <person name="Li Y."/>
            <person name="Wang S."/>
            <person name="Li R."/>
            <person name="Zhang H."/>
            <person name="Shen G."/>
            <person name="Guo B."/>
            <person name="Wei J."/>
            <person name="Xu J."/>
            <person name="St-Pierre B."/>
            <person name="Chen S."/>
            <person name="Sun C."/>
        </authorList>
    </citation>
    <scope>NUCLEOTIDE SEQUENCE [LARGE SCALE GENOMIC DNA]</scope>
</reference>
<comment type="caution">
    <text evidence="1">The sequence shown here is derived from an EMBL/GenBank/DDBJ whole genome shotgun (WGS) entry which is preliminary data.</text>
</comment>
<evidence type="ECO:0000313" key="1">
    <source>
        <dbReference type="EMBL" id="KAI5648614.1"/>
    </source>
</evidence>
<dbReference type="EMBL" id="CM044708">
    <property type="protein sequence ID" value="KAI5648614.1"/>
    <property type="molecule type" value="Genomic_DNA"/>
</dbReference>
<dbReference type="Proteomes" id="UP001060085">
    <property type="component" value="Linkage Group LG08"/>
</dbReference>
<organism evidence="1 2">
    <name type="scientific">Catharanthus roseus</name>
    <name type="common">Madagascar periwinkle</name>
    <name type="synonym">Vinca rosea</name>
    <dbReference type="NCBI Taxonomy" id="4058"/>
    <lineage>
        <taxon>Eukaryota</taxon>
        <taxon>Viridiplantae</taxon>
        <taxon>Streptophyta</taxon>
        <taxon>Embryophyta</taxon>
        <taxon>Tracheophyta</taxon>
        <taxon>Spermatophyta</taxon>
        <taxon>Magnoliopsida</taxon>
        <taxon>eudicotyledons</taxon>
        <taxon>Gunneridae</taxon>
        <taxon>Pentapetalae</taxon>
        <taxon>asterids</taxon>
        <taxon>lamiids</taxon>
        <taxon>Gentianales</taxon>
        <taxon>Apocynaceae</taxon>
        <taxon>Rauvolfioideae</taxon>
        <taxon>Vinceae</taxon>
        <taxon>Catharanthinae</taxon>
        <taxon>Catharanthus</taxon>
    </lineage>
</organism>
<evidence type="ECO:0000313" key="2">
    <source>
        <dbReference type="Proteomes" id="UP001060085"/>
    </source>
</evidence>
<keyword evidence="2" id="KW-1185">Reference proteome</keyword>
<gene>
    <name evidence="1" type="ORF">M9H77_34619</name>
</gene>
<proteinExistence type="predicted"/>
<accession>A0ACB9ZNE2</accession>
<sequence length="982" mass="108262">MVTGRENLLSSSVNSGSSLGHYKSMSKESKLNEELKNNTTLASELELLLLQRNRGLFIEREREFNISRSGSAPPTVEGALTAAGSLHRNPNFTLLGNDGSISNGGGFTEEEIRSHPAYLAYYYSNENSNPRLPQPLVSREDWKVAQRVHGGGGTTIGGIGEWMRNKHLANDGGGSSSSLFSMQPRIPIQKAEVEPIELRKTAVRNLSRKSSTESLAALGGMPMKSGMGMRRKSFADIVQEGPGQSSASPHRLSRPPSYNSFSEMLDTADILNTSSSTDSLHKTESFEALHPIQLGPGSSGALGLPNSFSGAGSSSTKTRTAEPHSSLRSPPGFPAVRSQVPVDGEQNIARSNPHVSPSGKTQISDILTSFPGLSLSKDHANENALLQSAFEMGLSKANIQNLQQQLNKSRADKYVPPYIGFARENGVVPDVNYLNFDRQVNLPRRTSSSVNLRSLANSSEFSVLQDPKNKYQGSHSSSYNLNGQSQRRSGSRGHSNIHSPDAHHDEFLEQSSNYASQAAATLRSLSQGRNCIGTSHGFVDLQYLERIYFEALLAQQTQQLPLNCLFHGNHTLGTRMSHQGNQTANSINPAIRPGVQFQNERSSRFPSLKVQVAGSSGSGNTACGTTAERKLSSSLLEELKNNKSKSLELSDVLDHVVEFSTDQYGSRFIQQKLETATIEEKMKIFPYILPHARGLMTDVFGNYVIQKFFEHGTASQRKELASQLLGHVLPLSLQMYGCRVIQKAFEVVDVEQQIQMVTELNGSVMKCVRDQNGNHVIQKCIECVPQDHIQFIISSFFGQVVALSTHPYGCRVIQRVLEHCNDPNTQQMIMDEIMKSVCTLAQDQYGNYVIQHVLQHGKPHERTTIITKLAGQIVKMSQQKFASNVVEKCLAFGGPEERKILVDEMLGSTDENEALQAMMKDPFGNYVVQKVLETCDDQSRELIISRIKVHLNTLKKYTYGKHIVSRVEKLIETGERHMGVKT</sequence>
<protein>
    <submittedName>
        <fullName evidence="1">Uncharacterized protein</fullName>
    </submittedName>
</protein>